<organism evidence="2 3">
    <name type="scientific">Oedothorax gibbosus</name>
    <dbReference type="NCBI Taxonomy" id="931172"/>
    <lineage>
        <taxon>Eukaryota</taxon>
        <taxon>Metazoa</taxon>
        <taxon>Ecdysozoa</taxon>
        <taxon>Arthropoda</taxon>
        <taxon>Chelicerata</taxon>
        <taxon>Arachnida</taxon>
        <taxon>Araneae</taxon>
        <taxon>Araneomorphae</taxon>
        <taxon>Entelegynae</taxon>
        <taxon>Araneoidea</taxon>
        <taxon>Linyphiidae</taxon>
        <taxon>Erigoninae</taxon>
        <taxon>Oedothorax</taxon>
    </lineage>
</organism>
<reference evidence="2 3" key="1">
    <citation type="journal article" date="2022" name="Nat. Ecol. Evol.">
        <title>A masculinizing supergene underlies an exaggerated male reproductive morph in a spider.</title>
        <authorList>
            <person name="Hendrickx F."/>
            <person name="De Corte Z."/>
            <person name="Sonet G."/>
            <person name="Van Belleghem S.M."/>
            <person name="Kostlbacher S."/>
            <person name="Vangestel C."/>
        </authorList>
    </citation>
    <scope>NUCLEOTIDE SEQUENCE [LARGE SCALE GENOMIC DNA]</scope>
    <source>
        <strain evidence="2">W744_W776</strain>
    </source>
</reference>
<evidence type="ECO:0000313" key="2">
    <source>
        <dbReference type="EMBL" id="KAG8193495.1"/>
    </source>
</evidence>
<dbReference type="InterPro" id="IPR009125">
    <property type="entry name" value="ATPMK"/>
</dbReference>
<comment type="caution">
    <text evidence="2">The sequence shown here is derived from an EMBL/GenBank/DDBJ whole genome shotgun (WGS) entry which is preliminary data.</text>
</comment>
<dbReference type="AlphaFoldDB" id="A0AAV6V9V1"/>
<sequence length="247" mass="26695">MHSTHHAPCRESDPPPPPVVPCFCAPGHSQGPVCGWGRSALFDCAKHGIPIMDESGSTHDRTSEGWARSSGACSSLATDCSPPRPGAPPGHGRWCSSYIEQTFQVGAPITVASKGRCASQRRSGDLFHTLRSHDFFFFLHSSLGLLQSLENKIIRHVLSPAALSSPVVPPPPLVLLLSRLCDPHKVLLVTCVAGSSEAEAQFKGWQKHFNTYTVRGRSNITYVTVASFALIGLYNYLKPKKAPKSTN</sequence>
<dbReference type="Proteomes" id="UP000827092">
    <property type="component" value="Unassembled WGS sequence"/>
</dbReference>
<dbReference type="PRINTS" id="PR01821">
    <property type="entry name" value="DAPIT"/>
</dbReference>
<keyword evidence="3" id="KW-1185">Reference proteome</keyword>
<dbReference type="Pfam" id="PF14960">
    <property type="entry name" value="ATP_synth_reg"/>
    <property type="match status" value="1"/>
</dbReference>
<feature type="transmembrane region" description="Helical" evidence="1">
    <location>
        <begin position="220"/>
        <end position="237"/>
    </location>
</feature>
<name>A0AAV6V9V1_9ARAC</name>
<keyword evidence="1" id="KW-0812">Transmembrane</keyword>
<accession>A0AAV6V9V1</accession>
<proteinExistence type="predicted"/>
<protein>
    <submittedName>
        <fullName evidence="2">Uncharacterized protein</fullName>
    </submittedName>
</protein>
<dbReference type="EMBL" id="JAFNEN010000119">
    <property type="protein sequence ID" value="KAG8193495.1"/>
    <property type="molecule type" value="Genomic_DNA"/>
</dbReference>
<gene>
    <name evidence="2" type="ORF">JTE90_003710</name>
</gene>
<keyword evidence="1" id="KW-1133">Transmembrane helix</keyword>
<evidence type="ECO:0000256" key="1">
    <source>
        <dbReference type="SAM" id="Phobius"/>
    </source>
</evidence>
<keyword evidence="1" id="KW-0472">Membrane</keyword>
<evidence type="ECO:0000313" key="3">
    <source>
        <dbReference type="Proteomes" id="UP000827092"/>
    </source>
</evidence>